<protein>
    <recommendedName>
        <fullName evidence="4">Osmotin, thaumatin-like protein</fullName>
    </recommendedName>
</protein>
<evidence type="ECO:0000313" key="2">
    <source>
        <dbReference type="EMBL" id="KAG7291895.1"/>
    </source>
</evidence>
<feature type="compositionally biased region" description="Basic and acidic residues" evidence="1">
    <location>
        <begin position="1"/>
        <end position="10"/>
    </location>
</feature>
<gene>
    <name evidence="2" type="ORF">NEMBOFW57_001919</name>
</gene>
<dbReference type="InterPro" id="IPR001938">
    <property type="entry name" value="Thaumatin"/>
</dbReference>
<keyword evidence="3" id="KW-1185">Reference proteome</keyword>
<dbReference type="PRINTS" id="PR00347">
    <property type="entry name" value="THAUMATIN"/>
</dbReference>
<proteinExistence type="predicted"/>
<name>A0AAD4F2R6_9PEZI</name>
<dbReference type="EMBL" id="JAHCVI010000001">
    <property type="protein sequence ID" value="KAG7291895.1"/>
    <property type="molecule type" value="Genomic_DNA"/>
</dbReference>
<evidence type="ECO:0000313" key="3">
    <source>
        <dbReference type="Proteomes" id="UP001197093"/>
    </source>
</evidence>
<accession>A0AAD4F2R6</accession>
<feature type="compositionally biased region" description="Basic residues" evidence="1">
    <location>
        <begin position="18"/>
        <end position="27"/>
    </location>
</feature>
<sequence length="487" mass="51264">MVRTLEDIGRMARQRCSPSRRKGRQKSLGKLAQGVVLSLALFDTRAHAFSFVLGDGTPGNMTGNATMPQFNITAGNATSTPWNNTATNVTITPENSPINATAIIPTNSTANGTVGLPDDRAPIQLTIANDCGESIWPGIITQAGTGPGSGGFELTPGTSRMMFVGSNWAGRIWGRTNCSFNNDGTGPSNYSGVNGLGAACLTGDCFGKLDCQFAGAVPTTLAEFTLQGGSSNTQTFYDISLVDGYNLPLAIIHHPSANTTWIPPNLTNCACIASSGFLSPSTSPSAQQPYYTNTTYPMPYEPTQTNNTLLTWCPFPLQKFPPSIPGSQNNIFPYPDDAVPRPAFQPCLSPCSATGNPEDCCTGRYGSPDACAPSAYSRAAKRVCPDAYSYAYNDRASTFVVPSGGGWEVRFCPKGRSTDILATFGEEVAAVGAGRGLGEEGWGRVRDAAYVEGRRGRGGSGSGGGRVKVRGWGFMVVVTVVVVMMGL</sequence>
<dbReference type="PROSITE" id="PS51367">
    <property type="entry name" value="THAUMATIN_2"/>
    <property type="match status" value="1"/>
</dbReference>
<feature type="region of interest" description="Disordered" evidence="1">
    <location>
        <begin position="1"/>
        <end position="28"/>
    </location>
</feature>
<dbReference type="SUPFAM" id="SSF49870">
    <property type="entry name" value="Osmotin, thaumatin-like protein"/>
    <property type="match status" value="1"/>
</dbReference>
<dbReference type="AlphaFoldDB" id="A0AAD4F2R6"/>
<dbReference type="Proteomes" id="UP001197093">
    <property type="component" value="Unassembled WGS sequence"/>
</dbReference>
<reference evidence="2" key="1">
    <citation type="submission" date="2023-02" db="EMBL/GenBank/DDBJ databases">
        <authorList>
            <person name="Palmer J.M."/>
        </authorList>
    </citation>
    <scope>NUCLEOTIDE SEQUENCE</scope>
    <source>
        <strain evidence="2">FW57</strain>
    </source>
</reference>
<evidence type="ECO:0008006" key="4">
    <source>
        <dbReference type="Google" id="ProtNLM"/>
    </source>
</evidence>
<organism evidence="2 3">
    <name type="scientific">Staphylotrichum longicolle</name>
    <dbReference type="NCBI Taxonomy" id="669026"/>
    <lineage>
        <taxon>Eukaryota</taxon>
        <taxon>Fungi</taxon>
        <taxon>Dikarya</taxon>
        <taxon>Ascomycota</taxon>
        <taxon>Pezizomycotina</taxon>
        <taxon>Sordariomycetes</taxon>
        <taxon>Sordariomycetidae</taxon>
        <taxon>Sordariales</taxon>
        <taxon>Chaetomiaceae</taxon>
        <taxon>Staphylotrichum</taxon>
    </lineage>
</organism>
<dbReference type="InterPro" id="IPR037176">
    <property type="entry name" value="Osmotin/thaumatin-like_sf"/>
</dbReference>
<dbReference type="PANTHER" id="PTHR31048">
    <property type="entry name" value="OS03G0233200 PROTEIN"/>
    <property type="match status" value="1"/>
</dbReference>
<dbReference type="Gene3D" id="2.60.110.10">
    <property type="entry name" value="Thaumatin"/>
    <property type="match status" value="1"/>
</dbReference>
<dbReference type="Pfam" id="PF00314">
    <property type="entry name" value="Thaumatin"/>
    <property type="match status" value="1"/>
</dbReference>
<comment type="caution">
    <text evidence="2">The sequence shown here is derived from an EMBL/GenBank/DDBJ whole genome shotgun (WGS) entry which is preliminary data.</text>
</comment>
<dbReference type="SMART" id="SM00205">
    <property type="entry name" value="THN"/>
    <property type="match status" value="1"/>
</dbReference>
<evidence type="ECO:0000256" key="1">
    <source>
        <dbReference type="SAM" id="MobiDB-lite"/>
    </source>
</evidence>